<accession>A0A0R3CMZ1</accession>
<gene>
    <name evidence="4" type="ORF">AOQ72_19635</name>
</gene>
<comment type="similarity">
    <text evidence="1">Belongs to the DinB family.</text>
</comment>
<dbReference type="GO" id="GO:0046872">
    <property type="term" value="F:metal ion binding"/>
    <property type="evidence" value="ECO:0007669"/>
    <property type="project" value="UniProtKB-KW"/>
</dbReference>
<dbReference type="Gene3D" id="1.20.120.450">
    <property type="entry name" value="dinb family like domain"/>
    <property type="match status" value="1"/>
</dbReference>
<dbReference type="RefSeq" id="WP_057027713.1">
    <property type="nucleotide sequence ID" value="NZ_LJYF01000026.1"/>
</dbReference>
<protein>
    <submittedName>
        <fullName evidence="4">Damage-inducible protein DinB</fullName>
    </submittedName>
</protein>
<dbReference type="SUPFAM" id="SSF109854">
    <property type="entry name" value="DinB/YfiT-like putative metalloenzymes"/>
    <property type="match status" value="1"/>
</dbReference>
<keyword evidence="2 3" id="KW-0479">Metal-binding</keyword>
<dbReference type="PANTHER" id="PTHR37302:SF1">
    <property type="entry name" value="PROTEIN DINB"/>
    <property type="match status" value="1"/>
</dbReference>
<dbReference type="Pfam" id="PF05163">
    <property type="entry name" value="DinB"/>
    <property type="match status" value="1"/>
</dbReference>
<organism evidence="4 5">
    <name type="scientific">Bradyrhizobium yuanmingense</name>
    <dbReference type="NCBI Taxonomy" id="108015"/>
    <lineage>
        <taxon>Bacteria</taxon>
        <taxon>Pseudomonadati</taxon>
        <taxon>Pseudomonadota</taxon>
        <taxon>Alphaproteobacteria</taxon>
        <taxon>Hyphomicrobiales</taxon>
        <taxon>Nitrobacteraceae</taxon>
        <taxon>Bradyrhizobium</taxon>
    </lineage>
</organism>
<evidence type="ECO:0000256" key="1">
    <source>
        <dbReference type="ARBA" id="ARBA00008635"/>
    </source>
</evidence>
<evidence type="ECO:0000313" key="5">
    <source>
        <dbReference type="Proteomes" id="UP000051380"/>
    </source>
</evidence>
<feature type="binding site" evidence="3">
    <location>
        <position position="137"/>
    </location>
    <ligand>
        <name>a divalent metal cation</name>
        <dbReference type="ChEBI" id="CHEBI:60240"/>
    </ligand>
</feature>
<dbReference type="STRING" id="108015.GA0061099_100656"/>
<dbReference type="AlphaFoldDB" id="A0A0R3CMZ1"/>
<feature type="binding site" evidence="3">
    <location>
        <position position="141"/>
    </location>
    <ligand>
        <name>a divalent metal cation</name>
        <dbReference type="ChEBI" id="CHEBI:60240"/>
    </ligand>
</feature>
<evidence type="ECO:0000313" key="4">
    <source>
        <dbReference type="EMBL" id="KRP96500.1"/>
    </source>
</evidence>
<name>A0A0R3CMZ1_9BRAD</name>
<comment type="caution">
    <text evidence="4">The sequence shown here is derived from an EMBL/GenBank/DDBJ whole genome shotgun (WGS) entry which is preliminary data.</text>
</comment>
<reference evidence="4 5" key="1">
    <citation type="submission" date="2015-09" db="EMBL/GenBank/DDBJ databases">
        <title>Draft Genome Sequence of the Strain BR 3267 (Bradyrhizobium yuanmingense) recommended as inoculant for cowpea in Brazil.</title>
        <authorList>
            <person name="Simoes-Araujo J.L."/>
            <person name="Zilli J.E."/>
        </authorList>
    </citation>
    <scope>NUCLEOTIDE SEQUENCE [LARGE SCALE GENOMIC DNA]</scope>
    <source>
        <strain evidence="4 5">BR3267</strain>
    </source>
</reference>
<proteinExistence type="inferred from homology"/>
<dbReference type="EMBL" id="LJYF01000026">
    <property type="protein sequence ID" value="KRP96500.1"/>
    <property type="molecule type" value="Genomic_DNA"/>
</dbReference>
<dbReference type="InterPro" id="IPR007837">
    <property type="entry name" value="DinB"/>
</dbReference>
<evidence type="ECO:0000256" key="3">
    <source>
        <dbReference type="PIRSR" id="PIRSR607837-1"/>
    </source>
</evidence>
<feature type="binding site" evidence="3">
    <location>
        <position position="50"/>
    </location>
    <ligand>
        <name>a divalent metal cation</name>
        <dbReference type="ChEBI" id="CHEBI:60240"/>
    </ligand>
</feature>
<dbReference type="InterPro" id="IPR034660">
    <property type="entry name" value="DinB/YfiT-like"/>
</dbReference>
<dbReference type="PANTHER" id="PTHR37302">
    <property type="entry name" value="SLR1116 PROTEIN"/>
    <property type="match status" value="1"/>
</dbReference>
<sequence>MISAEYCRLMARYNTWQNASLVTAADGLTHEDRWQDRGAFFRSIAATLNHLYWADALILERLKGNARPEETIKHSLTNPSDWEAFKALRLQRNEEIEAWSARLRDADLNGMLFWYPGDGSTRIEKPKTLVAIQLFNHQTHHRGQVHAMLTAAGAAPEPTDIHLLA</sequence>
<dbReference type="Proteomes" id="UP000051380">
    <property type="component" value="Unassembled WGS sequence"/>
</dbReference>
<evidence type="ECO:0000256" key="2">
    <source>
        <dbReference type="ARBA" id="ARBA00022723"/>
    </source>
</evidence>
<dbReference type="OrthoDB" id="9807509at2"/>